<dbReference type="GO" id="GO:0003735">
    <property type="term" value="F:structural constituent of ribosome"/>
    <property type="evidence" value="ECO:0007669"/>
    <property type="project" value="InterPro"/>
</dbReference>
<feature type="compositionally biased region" description="Polar residues" evidence="5">
    <location>
        <begin position="153"/>
        <end position="170"/>
    </location>
</feature>
<dbReference type="Gene3D" id="4.10.640.10">
    <property type="entry name" value="Ribosomal protein S18"/>
    <property type="match status" value="1"/>
</dbReference>
<keyword evidence="2 4" id="KW-0689">Ribosomal protein</keyword>
<organism evidence="6 7">
    <name type="scientific">Sphaeroforma arctica JP610</name>
    <dbReference type="NCBI Taxonomy" id="667725"/>
    <lineage>
        <taxon>Eukaryota</taxon>
        <taxon>Ichthyosporea</taxon>
        <taxon>Ichthyophonida</taxon>
        <taxon>Sphaeroforma</taxon>
    </lineage>
</organism>
<name>A0A0L0FQZ6_9EUKA</name>
<keyword evidence="3 4" id="KW-0687">Ribonucleoprotein</keyword>
<feature type="compositionally biased region" description="Polar residues" evidence="5">
    <location>
        <begin position="183"/>
        <end position="195"/>
    </location>
</feature>
<sequence length="300" mass="31448">MNAVTIISRATRGARSALNSEALIAHRVCYTTDSSSGDNNTRKPPPRTTPPQSAAHGPNSAGKPNQATPNQPRPSPFFKTNSPPQQGNAGAGANPGNSGPRKFTQFPGNTDRVFNRPQGGAVGGVQGGSVSFSNPARAFVPPGREPGAGGAPNNFNLQNRGGFNQKVGTQGNPGAGPGGYAYSQRSAQSNYQAPSNRPGLGPPAVTRANGGVANKRYIKVQEKKSCPICSNEVEFDFRHVNFLSQFVTEHSGMILPARLTGVCAKQQRKLAKCIKRSRAMGLMSFTGPTPGIADNLPRMG</sequence>
<gene>
    <name evidence="6" type="ORF">SARC_08402</name>
</gene>
<dbReference type="PRINTS" id="PR00974">
    <property type="entry name" value="RIBOSOMALS18"/>
</dbReference>
<evidence type="ECO:0000256" key="1">
    <source>
        <dbReference type="ARBA" id="ARBA00005589"/>
    </source>
</evidence>
<evidence type="ECO:0000256" key="2">
    <source>
        <dbReference type="ARBA" id="ARBA00022980"/>
    </source>
</evidence>
<dbReference type="GO" id="GO:0005763">
    <property type="term" value="C:mitochondrial small ribosomal subunit"/>
    <property type="evidence" value="ECO:0007669"/>
    <property type="project" value="TreeGrafter"/>
</dbReference>
<dbReference type="eggNOG" id="KOG4021">
    <property type="taxonomic scope" value="Eukaryota"/>
</dbReference>
<comment type="similarity">
    <text evidence="1 4">Belongs to the bacterial ribosomal protein bS18 family.</text>
</comment>
<dbReference type="AlphaFoldDB" id="A0A0L0FQZ6"/>
<dbReference type="PANTHER" id="PTHR13479">
    <property type="entry name" value="30S RIBOSOMAL PROTEIN S18"/>
    <property type="match status" value="1"/>
</dbReference>
<feature type="region of interest" description="Disordered" evidence="5">
    <location>
        <begin position="31"/>
        <end position="208"/>
    </location>
</feature>
<evidence type="ECO:0000256" key="5">
    <source>
        <dbReference type="SAM" id="MobiDB-lite"/>
    </source>
</evidence>
<dbReference type="GO" id="GO:0032543">
    <property type="term" value="P:mitochondrial translation"/>
    <property type="evidence" value="ECO:0007669"/>
    <property type="project" value="TreeGrafter"/>
</dbReference>
<keyword evidence="7" id="KW-1185">Reference proteome</keyword>
<dbReference type="GO" id="GO:0070181">
    <property type="term" value="F:small ribosomal subunit rRNA binding"/>
    <property type="evidence" value="ECO:0007669"/>
    <property type="project" value="TreeGrafter"/>
</dbReference>
<dbReference type="InterPro" id="IPR036870">
    <property type="entry name" value="Ribosomal_bS18_sf"/>
</dbReference>
<dbReference type="OrthoDB" id="10066799at2759"/>
<dbReference type="NCBIfam" id="TIGR00165">
    <property type="entry name" value="S18"/>
    <property type="match status" value="1"/>
</dbReference>
<accession>A0A0L0FQZ6</accession>
<evidence type="ECO:0008006" key="8">
    <source>
        <dbReference type="Google" id="ProtNLM"/>
    </source>
</evidence>
<dbReference type="Proteomes" id="UP000054560">
    <property type="component" value="Unassembled WGS sequence"/>
</dbReference>
<reference evidence="6 7" key="1">
    <citation type="submission" date="2011-02" db="EMBL/GenBank/DDBJ databases">
        <title>The Genome Sequence of Sphaeroforma arctica JP610.</title>
        <authorList>
            <consortium name="The Broad Institute Genome Sequencing Platform"/>
            <person name="Russ C."/>
            <person name="Cuomo C."/>
            <person name="Young S.K."/>
            <person name="Zeng Q."/>
            <person name="Gargeya S."/>
            <person name="Alvarado L."/>
            <person name="Berlin A."/>
            <person name="Chapman S.B."/>
            <person name="Chen Z."/>
            <person name="Freedman E."/>
            <person name="Gellesch M."/>
            <person name="Goldberg J."/>
            <person name="Griggs A."/>
            <person name="Gujja S."/>
            <person name="Heilman E."/>
            <person name="Heiman D."/>
            <person name="Howarth C."/>
            <person name="Mehta T."/>
            <person name="Neiman D."/>
            <person name="Pearson M."/>
            <person name="Roberts A."/>
            <person name="Saif S."/>
            <person name="Shea T."/>
            <person name="Shenoy N."/>
            <person name="Sisk P."/>
            <person name="Stolte C."/>
            <person name="Sykes S."/>
            <person name="White J."/>
            <person name="Yandava C."/>
            <person name="Burger G."/>
            <person name="Gray M.W."/>
            <person name="Holland P.W.H."/>
            <person name="King N."/>
            <person name="Lang F.B.F."/>
            <person name="Roger A.J."/>
            <person name="Ruiz-Trillo I."/>
            <person name="Haas B."/>
            <person name="Nusbaum C."/>
            <person name="Birren B."/>
        </authorList>
    </citation>
    <scope>NUCLEOTIDE SEQUENCE [LARGE SCALE GENOMIC DNA]</scope>
    <source>
        <strain evidence="6 7">JP610</strain>
    </source>
</reference>
<dbReference type="GeneID" id="25908906"/>
<evidence type="ECO:0000256" key="3">
    <source>
        <dbReference type="ARBA" id="ARBA00023274"/>
    </source>
</evidence>
<dbReference type="InterPro" id="IPR001648">
    <property type="entry name" value="Ribosomal_bS18"/>
</dbReference>
<dbReference type="PANTHER" id="PTHR13479:SF40">
    <property type="entry name" value="SMALL RIBOSOMAL SUBUNIT PROTEIN BS18M"/>
    <property type="match status" value="1"/>
</dbReference>
<evidence type="ECO:0000256" key="4">
    <source>
        <dbReference type="RuleBase" id="RU003910"/>
    </source>
</evidence>
<evidence type="ECO:0000313" key="6">
    <source>
        <dbReference type="EMBL" id="KNC79190.1"/>
    </source>
</evidence>
<feature type="compositionally biased region" description="Low complexity" evidence="5">
    <location>
        <begin position="82"/>
        <end position="100"/>
    </location>
</feature>
<proteinExistence type="inferred from homology"/>
<dbReference type="EMBL" id="KQ242349">
    <property type="protein sequence ID" value="KNC79190.1"/>
    <property type="molecule type" value="Genomic_DNA"/>
</dbReference>
<evidence type="ECO:0000313" key="7">
    <source>
        <dbReference type="Proteomes" id="UP000054560"/>
    </source>
</evidence>
<dbReference type="RefSeq" id="XP_014153092.1">
    <property type="nucleotide sequence ID" value="XM_014297617.1"/>
</dbReference>
<dbReference type="STRING" id="667725.A0A0L0FQZ6"/>
<dbReference type="SUPFAM" id="SSF46911">
    <property type="entry name" value="Ribosomal protein S18"/>
    <property type="match status" value="1"/>
</dbReference>
<protein>
    <recommendedName>
        <fullName evidence="8">30S ribosomal protein S18</fullName>
    </recommendedName>
</protein>
<dbReference type="Pfam" id="PF01084">
    <property type="entry name" value="Ribosomal_S18"/>
    <property type="match status" value="1"/>
</dbReference>